<dbReference type="KEGG" id="tpal:117647116"/>
<dbReference type="InterPro" id="IPR057327">
    <property type="entry name" value="Vts1_dom"/>
</dbReference>
<dbReference type="PANTHER" id="PTHR16195">
    <property type="entry name" value="ZINC FINGER CCHC DOMAIN CONTAINING PROTEIN"/>
    <property type="match status" value="1"/>
</dbReference>
<keyword evidence="1" id="KW-0479">Metal-binding</keyword>
<feature type="compositionally biased region" description="Basic and acidic residues" evidence="2">
    <location>
        <begin position="831"/>
        <end position="840"/>
    </location>
</feature>
<dbReference type="RefSeq" id="XP_034244533.1">
    <property type="nucleotide sequence ID" value="XM_034388642.1"/>
</dbReference>
<feature type="region of interest" description="Disordered" evidence="2">
    <location>
        <begin position="190"/>
        <end position="209"/>
    </location>
</feature>
<evidence type="ECO:0000259" key="3">
    <source>
        <dbReference type="PROSITE" id="PS50158"/>
    </source>
</evidence>
<feature type="compositionally biased region" description="Low complexity" evidence="2">
    <location>
        <begin position="718"/>
        <end position="735"/>
    </location>
</feature>
<name>A0A6P8YWM8_THRPL</name>
<feature type="domain" description="CCHC-type" evidence="3">
    <location>
        <begin position="948"/>
        <end position="963"/>
    </location>
</feature>
<feature type="compositionally biased region" description="Low complexity" evidence="2">
    <location>
        <begin position="416"/>
        <end position="429"/>
    </location>
</feature>
<feature type="compositionally biased region" description="Polar residues" evidence="2">
    <location>
        <begin position="198"/>
        <end position="209"/>
    </location>
</feature>
<dbReference type="AlphaFoldDB" id="A0A6P8YWM8"/>
<dbReference type="GO" id="GO:0008270">
    <property type="term" value="F:zinc ion binding"/>
    <property type="evidence" value="ECO:0007669"/>
    <property type="project" value="UniProtKB-KW"/>
</dbReference>
<feature type="compositionally biased region" description="Polar residues" evidence="2">
    <location>
        <begin position="842"/>
        <end position="853"/>
    </location>
</feature>
<reference evidence="5" key="1">
    <citation type="submission" date="2025-08" db="UniProtKB">
        <authorList>
            <consortium name="RefSeq"/>
        </authorList>
    </citation>
    <scope>IDENTIFICATION</scope>
    <source>
        <tissue evidence="5">Total insect</tissue>
    </source>
</reference>
<evidence type="ECO:0000313" key="4">
    <source>
        <dbReference type="Proteomes" id="UP000515158"/>
    </source>
</evidence>
<dbReference type="Proteomes" id="UP000515158">
    <property type="component" value="Unplaced"/>
</dbReference>
<protein>
    <submittedName>
        <fullName evidence="5">Uncharacterized protein LOC117647116 isoform X1</fullName>
    </submittedName>
</protein>
<keyword evidence="4" id="KW-1185">Reference proteome</keyword>
<evidence type="ECO:0000313" key="5">
    <source>
        <dbReference type="RefSeq" id="XP_034244533.1"/>
    </source>
</evidence>
<feature type="compositionally biased region" description="Basic and acidic residues" evidence="2">
    <location>
        <begin position="748"/>
        <end position="758"/>
    </location>
</feature>
<dbReference type="PANTHER" id="PTHR16195:SF16">
    <property type="entry name" value="ZINC FINGER CCHC DOMAIN-CONTAINING PROTEIN 14"/>
    <property type="match status" value="1"/>
</dbReference>
<dbReference type="GeneID" id="117647116"/>
<dbReference type="Pfam" id="PF26034">
    <property type="entry name" value="PHAT_SMAUG"/>
    <property type="match status" value="1"/>
</dbReference>
<feature type="region of interest" description="Disordered" evidence="2">
    <location>
        <begin position="392"/>
        <end position="483"/>
    </location>
</feature>
<dbReference type="Pfam" id="PF25479">
    <property type="entry name" value="Vts1"/>
    <property type="match status" value="1"/>
</dbReference>
<organism evidence="5">
    <name type="scientific">Thrips palmi</name>
    <name type="common">Melon thrips</name>
    <dbReference type="NCBI Taxonomy" id="161013"/>
    <lineage>
        <taxon>Eukaryota</taxon>
        <taxon>Metazoa</taxon>
        <taxon>Ecdysozoa</taxon>
        <taxon>Arthropoda</taxon>
        <taxon>Hexapoda</taxon>
        <taxon>Insecta</taxon>
        <taxon>Pterygota</taxon>
        <taxon>Neoptera</taxon>
        <taxon>Paraneoptera</taxon>
        <taxon>Thysanoptera</taxon>
        <taxon>Terebrantia</taxon>
        <taxon>Thripoidea</taxon>
        <taxon>Thripidae</taxon>
        <taxon>Thrips</taxon>
    </lineage>
</organism>
<feature type="region of interest" description="Disordered" evidence="2">
    <location>
        <begin position="710"/>
        <end position="864"/>
    </location>
</feature>
<dbReference type="InterPro" id="IPR042344">
    <property type="entry name" value="ZCCHC14"/>
</dbReference>
<keyword evidence="1" id="KW-0862">Zinc</keyword>
<dbReference type="GO" id="GO:0003676">
    <property type="term" value="F:nucleic acid binding"/>
    <property type="evidence" value="ECO:0007669"/>
    <property type="project" value="InterPro"/>
</dbReference>
<dbReference type="Pfam" id="PF00098">
    <property type="entry name" value="zf-CCHC"/>
    <property type="match status" value="1"/>
</dbReference>
<sequence>MLAKNDVLSEFKNVRSYERVDLLCSLLDLCLPYELRFLGTCLEFLGKRDFIELREDERHANNVNHITQYRSLMDENTRRKLVLYVSLLKSCNSDCANCLNDTLTALCISDVSQVCRAEPEYAEKLLDELLLLYTIAVKHPAFSLHQKTEFAAHLSRLQEEDNRLSQILYSNEDGITSTSRISKSVDCIPETPCKPKDSPSNNIEDSSSQISVNSQANQLTCHVLSGSVYTSAVLPSALHQASATCLNPAHVMVSSMCGHNASTVVAPSPGDIQPESASHLSGETGHSVIAVGLTASPVTSNLMVGPGPGLGPGIGLPLTSTSHCMMPSSGDIQKGSMGHPNIIGPMMCVPSDSMAMSYPGHAHYSMMVPIVSHIPGPPLGCPASMAPTMTPPGASLTLSNIKPVTSSAPPGPSPSSIPSKPIISCSSPSATTVSITSKENSIKSEQGEALGSQPVSPANTPPPGPKAQVSNMKPSGPLSHNPHQLLQQSHLPASNQPQVPPSSQQPYQLTHNMFPTSQHQLSSPKTNSTIVNQVQYYPNQIMSIGSFGQHPQSPHVSKFPGQWCPPGENLKEVIVREMPNYKANLQDYSPDELLYMSDDQLKDIGLSTSAIQQLRSIISKLHSPTNGLNCLNRSDAAFLNEQSSRRRHYHPSDNKAVPSMQGPPPGTVNYAYMVPSSYPNSINNIGSNGSSFNKGSKRHLQITNQVRALQLEDDSRRPCSNSSSTSDCSSGSHSPPETPSLPHISEVPCDHHLDRGYSGKDSGAESWNSANSDDKNRDDRLHEGERVIDDRSRGCGNQPPGVQRNLVNSRSRGLSKAPPGIPTIPRGRGHPMADKNRRDPVSSMNGVPSDMNNQPPPYAMSGATGLPSSVPYPAPPVSSFLPHTPFTTMHAFHRFQSGSFLPSGTAYPFPPNGEMWSPFHQPPQPTHPYITAPIVAFSPAHPPPKLSCYNCGRPGHQGSDCKESTFEEITQQGQYHLDYKPGDCRDADK</sequence>
<evidence type="ECO:0000256" key="1">
    <source>
        <dbReference type="PROSITE-ProRule" id="PRU00047"/>
    </source>
</evidence>
<feature type="region of interest" description="Disordered" evidence="2">
    <location>
        <begin position="643"/>
        <end position="664"/>
    </location>
</feature>
<dbReference type="InterPro" id="IPR058599">
    <property type="entry name" value="PHAT_Smg/ZCCHC2-like"/>
</dbReference>
<feature type="compositionally biased region" description="Polar residues" evidence="2">
    <location>
        <begin position="430"/>
        <end position="439"/>
    </location>
</feature>
<proteinExistence type="predicted"/>
<dbReference type="OrthoDB" id="6361509at2759"/>
<keyword evidence="1" id="KW-0863">Zinc-finger</keyword>
<evidence type="ECO:0000256" key="2">
    <source>
        <dbReference type="SAM" id="MobiDB-lite"/>
    </source>
</evidence>
<feature type="compositionally biased region" description="Polar residues" evidence="2">
    <location>
        <begin position="396"/>
        <end position="405"/>
    </location>
</feature>
<dbReference type="InParanoid" id="A0A6P8YWM8"/>
<dbReference type="SMART" id="SM00343">
    <property type="entry name" value="ZnF_C2HC"/>
    <property type="match status" value="1"/>
</dbReference>
<feature type="compositionally biased region" description="Basic and acidic residues" evidence="2">
    <location>
        <begin position="772"/>
        <end position="793"/>
    </location>
</feature>
<accession>A0A6P8YWM8</accession>
<dbReference type="PROSITE" id="PS50158">
    <property type="entry name" value="ZF_CCHC"/>
    <property type="match status" value="1"/>
</dbReference>
<dbReference type="FunCoup" id="A0A6P8YWM8">
    <property type="interactions" value="7"/>
</dbReference>
<dbReference type="InterPro" id="IPR001878">
    <property type="entry name" value="Znf_CCHC"/>
</dbReference>
<gene>
    <name evidence="5" type="primary">LOC117647116</name>
</gene>